<evidence type="ECO:0000259" key="4">
    <source>
        <dbReference type="Pfam" id="PF00476"/>
    </source>
</evidence>
<feature type="domain" description="DNA-directed DNA polymerase family A palm" evidence="4">
    <location>
        <begin position="193"/>
        <end position="268"/>
    </location>
</feature>
<evidence type="ECO:0000313" key="5">
    <source>
        <dbReference type="EMBL" id="TLG77331.1"/>
    </source>
</evidence>
<dbReference type="InterPro" id="IPR002298">
    <property type="entry name" value="DNA_polymerase_A"/>
</dbReference>
<dbReference type="PANTHER" id="PTHR10133">
    <property type="entry name" value="DNA POLYMERASE I"/>
    <property type="match status" value="1"/>
</dbReference>
<sequence length="284" mass="32889">MNNEALINNWFENHTATMEYQGNIQVIEWREPGTRMYSVKYVLDGSNVFVTGDLGTATFRLTESATIHNLARYAKDYFIGKLVCAQHGTFSFDIETARKHLREWKQEIDEEELYYGSESIPAFYDYLMTHSKDITHEFDWKRLVELAADAVNVWYTLDSEDLSCICEYGQELDINLIAYYVGLQRACSELIVQEALDKIPELEASIFSRAGTEFNIQSDKQVGVVLFEKLKLVSDQESSTEYSITNDLLKKLQGQHPIVEELLQYRTYLIRIGNHKQFDERAVV</sequence>
<comment type="caution">
    <text evidence="5">The sequence shown here is derived from an EMBL/GenBank/DDBJ whole genome shotgun (WGS) entry which is preliminary data.</text>
</comment>
<evidence type="ECO:0000256" key="3">
    <source>
        <dbReference type="ARBA" id="ARBA00049244"/>
    </source>
</evidence>
<dbReference type="AlphaFoldDB" id="A0A5R8QH14"/>
<organism evidence="5 6">
    <name type="scientific">Culicoidibacter larvae</name>
    <dbReference type="NCBI Taxonomy" id="2579976"/>
    <lineage>
        <taxon>Bacteria</taxon>
        <taxon>Bacillati</taxon>
        <taxon>Bacillota</taxon>
        <taxon>Culicoidibacteria</taxon>
        <taxon>Culicoidibacterales</taxon>
        <taxon>Culicoidibacteraceae</taxon>
        <taxon>Culicoidibacter</taxon>
    </lineage>
</organism>
<dbReference type="GO" id="GO:0006302">
    <property type="term" value="P:double-strand break repair"/>
    <property type="evidence" value="ECO:0007669"/>
    <property type="project" value="TreeGrafter"/>
</dbReference>
<dbReference type="RefSeq" id="WP_138189938.1">
    <property type="nucleotide sequence ID" value="NZ_VBWP01000001.1"/>
</dbReference>
<name>A0A5R8QH14_9FIRM</name>
<comment type="catalytic activity">
    <reaction evidence="3">
        <text>DNA(n) + a 2'-deoxyribonucleoside 5'-triphosphate = DNA(n+1) + diphosphate</text>
        <dbReference type="Rhea" id="RHEA:22508"/>
        <dbReference type="Rhea" id="RHEA-COMP:17339"/>
        <dbReference type="Rhea" id="RHEA-COMP:17340"/>
        <dbReference type="ChEBI" id="CHEBI:33019"/>
        <dbReference type="ChEBI" id="CHEBI:61560"/>
        <dbReference type="ChEBI" id="CHEBI:173112"/>
        <dbReference type="EC" id="2.7.7.7"/>
    </reaction>
</comment>
<dbReference type="GO" id="GO:0006261">
    <property type="term" value="P:DNA-templated DNA replication"/>
    <property type="evidence" value="ECO:0007669"/>
    <property type="project" value="InterPro"/>
</dbReference>
<dbReference type="InterPro" id="IPR043502">
    <property type="entry name" value="DNA/RNA_pol_sf"/>
</dbReference>
<evidence type="ECO:0000256" key="2">
    <source>
        <dbReference type="ARBA" id="ARBA00022705"/>
    </source>
</evidence>
<dbReference type="PANTHER" id="PTHR10133:SF27">
    <property type="entry name" value="DNA POLYMERASE NU"/>
    <property type="match status" value="1"/>
</dbReference>
<reference evidence="5 6" key="1">
    <citation type="submission" date="2019-05" db="EMBL/GenBank/DDBJ databases">
        <title>Culicoidintestinum kansasii gen. nov., sp. nov. from the gastrointestinal tract of the biting midge, Culicoides sonorensis.</title>
        <authorList>
            <person name="Neupane S."/>
            <person name="Ghosh A."/>
            <person name="Gunther S."/>
            <person name="Martin K."/>
            <person name="Zurek L."/>
        </authorList>
    </citation>
    <scope>NUCLEOTIDE SEQUENCE [LARGE SCALE GENOMIC DNA]</scope>
    <source>
        <strain evidence="5 6">CS-1</strain>
    </source>
</reference>
<evidence type="ECO:0000256" key="1">
    <source>
        <dbReference type="ARBA" id="ARBA00012417"/>
    </source>
</evidence>
<dbReference type="Pfam" id="PF00476">
    <property type="entry name" value="DNA_pol_A"/>
    <property type="match status" value="1"/>
</dbReference>
<dbReference type="EC" id="2.7.7.7" evidence="1"/>
<gene>
    <name evidence="5" type="ORF">FEZ08_01555</name>
</gene>
<accession>A0A5R8QH14</accession>
<dbReference type="InterPro" id="IPR001098">
    <property type="entry name" value="DNA-dir_DNA_pol_A_palm_dom"/>
</dbReference>
<proteinExistence type="predicted"/>
<dbReference type="Proteomes" id="UP000306912">
    <property type="component" value="Unassembled WGS sequence"/>
</dbReference>
<dbReference type="GO" id="GO:0003677">
    <property type="term" value="F:DNA binding"/>
    <property type="evidence" value="ECO:0007669"/>
    <property type="project" value="InterPro"/>
</dbReference>
<protein>
    <recommendedName>
        <fullName evidence="1">DNA-directed DNA polymerase</fullName>
        <ecNumber evidence="1">2.7.7.7</ecNumber>
    </recommendedName>
</protein>
<dbReference type="OrthoDB" id="2666685at2"/>
<dbReference type="SUPFAM" id="SSF56672">
    <property type="entry name" value="DNA/RNA polymerases"/>
    <property type="match status" value="1"/>
</dbReference>
<dbReference type="EMBL" id="VBWP01000001">
    <property type="protein sequence ID" value="TLG77331.1"/>
    <property type="molecule type" value="Genomic_DNA"/>
</dbReference>
<keyword evidence="6" id="KW-1185">Reference proteome</keyword>
<dbReference type="InParanoid" id="A0A5R8QH14"/>
<dbReference type="GO" id="GO:0003887">
    <property type="term" value="F:DNA-directed DNA polymerase activity"/>
    <property type="evidence" value="ECO:0007669"/>
    <property type="project" value="UniProtKB-EC"/>
</dbReference>
<keyword evidence="2" id="KW-0235">DNA replication</keyword>
<evidence type="ECO:0000313" key="6">
    <source>
        <dbReference type="Proteomes" id="UP000306912"/>
    </source>
</evidence>
<dbReference type="Gene3D" id="1.20.1060.10">
    <property type="entry name" value="Taq DNA Polymerase, Chain T, domain 4"/>
    <property type="match status" value="1"/>
</dbReference>